<proteinExistence type="predicted"/>
<keyword evidence="1" id="KW-1133">Transmembrane helix</keyword>
<protein>
    <submittedName>
        <fullName evidence="2">Uncharacterized protein</fullName>
    </submittedName>
</protein>
<evidence type="ECO:0000313" key="3">
    <source>
        <dbReference type="Proteomes" id="UP000054636"/>
    </source>
</evidence>
<evidence type="ECO:0000256" key="1">
    <source>
        <dbReference type="SAM" id="Phobius"/>
    </source>
</evidence>
<accession>A0A0W8CVK7</accession>
<comment type="caution">
    <text evidence="2">The sequence shown here is derived from an EMBL/GenBank/DDBJ whole genome shotgun (WGS) entry which is preliminary data.</text>
</comment>
<sequence>MAIDLLQTATELHELQRQTRRILSQLHVVNSTNIRDINLLVAIRELCSSDVLNQRGISAKNIQVRSCIHHQVSEEGRAVLDRLERNSATRSALSSCPHNVARISSRINTADLAYSWDWITRWFRGANAVTPPTVYSNSPCTKDVPPNPTKKVASRIATQAKQSIILQETLQVLFTTECLILSEYLEIFVPAVYGVFVLAMVNFSNVHYHTELIGVTRENVGGIVSRIFLYVSMELASFVVLAVITQRNCGVNALYQLAFVLETQMLFVQSMLTMWILMTLTYRVTHFGKSSLQRL</sequence>
<name>A0A0W8CVK7_PHYNI</name>
<keyword evidence="1" id="KW-0472">Membrane</keyword>
<gene>
    <name evidence="2" type="ORF">AM588_10003446</name>
</gene>
<feature type="transmembrane region" description="Helical" evidence="1">
    <location>
        <begin position="227"/>
        <end position="245"/>
    </location>
</feature>
<organism evidence="2 3">
    <name type="scientific">Phytophthora nicotianae</name>
    <name type="common">Potato buckeye rot agent</name>
    <name type="synonym">Phytophthora parasitica</name>
    <dbReference type="NCBI Taxonomy" id="4792"/>
    <lineage>
        <taxon>Eukaryota</taxon>
        <taxon>Sar</taxon>
        <taxon>Stramenopiles</taxon>
        <taxon>Oomycota</taxon>
        <taxon>Peronosporomycetes</taxon>
        <taxon>Peronosporales</taxon>
        <taxon>Peronosporaceae</taxon>
        <taxon>Phytophthora</taxon>
    </lineage>
</organism>
<dbReference type="AlphaFoldDB" id="A0A0W8CVK7"/>
<feature type="transmembrane region" description="Helical" evidence="1">
    <location>
        <begin position="187"/>
        <end position="206"/>
    </location>
</feature>
<reference evidence="2 3" key="1">
    <citation type="submission" date="2015-11" db="EMBL/GenBank/DDBJ databases">
        <title>Genomes and virulence difference between two physiological races of Phytophthora nicotianae.</title>
        <authorList>
            <person name="Liu H."/>
            <person name="Ma X."/>
            <person name="Yu H."/>
            <person name="Fang D."/>
            <person name="Li Y."/>
            <person name="Wang X."/>
            <person name="Wang W."/>
            <person name="Dong Y."/>
            <person name="Xiao B."/>
        </authorList>
    </citation>
    <scope>NUCLEOTIDE SEQUENCE [LARGE SCALE GENOMIC DNA]</scope>
    <source>
        <strain evidence="3">race 1</strain>
    </source>
</reference>
<keyword evidence="1" id="KW-0812">Transmembrane</keyword>
<dbReference type="EMBL" id="LNFP01001071">
    <property type="protein sequence ID" value="KUF87884.1"/>
    <property type="molecule type" value="Genomic_DNA"/>
</dbReference>
<feature type="transmembrane region" description="Helical" evidence="1">
    <location>
        <begin position="265"/>
        <end position="285"/>
    </location>
</feature>
<dbReference type="Proteomes" id="UP000054636">
    <property type="component" value="Unassembled WGS sequence"/>
</dbReference>
<evidence type="ECO:0000313" key="2">
    <source>
        <dbReference type="EMBL" id="KUF87884.1"/>
    </source>
</evidence>